<feature type="transmembrane region" description="Helical" evidence="1">
    <location>
        <begin position="72"/>
        <end position="92"/>
    </location>
</feature>
<keyword evidence="1" id="KW-0472">Membrane</keyword>
<keyword evidence="3" id="KW-1185">Reference proteome</keyword>
<evidence type="ECO:0000256" key="1">
    <source>
        <dbReference type="SAM" id="Phobius"/>
    </source>
</evidence>
<protein>
    <submittedName>
        <fullName evidence="2">Uncharacterized protein</fullName>
    </submittedName>
</protein>
<dbReference type="AlphaFoldDB" id="A0A8H7WGU7"/>
<dbReference type="OrthoDB" id="5340195at2759"/>
<gene>
    <name evidence="2" type="ORF">IFR04_002265</name>
</gene>
<evidence type="ECO:0000313" key="2">
    <source>
        <dbReference type="EMBL" id="KAG4424555.1"/>
    </source>
</evidence>
<keyword evidence="1" id="KW-0812">Transmembrane</keyword>
<proteinExistence type="predicted"/>
<keyword evidence="1" id="KW-1133">Transmembrane helix</keyword>
<reference evidence="2" key="1">
    <citation type="submission" date="2021-02" db="EMBL/GenBank/DDBJ databases">
        <title>Genome sequence Cadophora malorum strain M34.</title>
        <authorList>
            <person name="Stefanovic E."/>
            <person name="Vu D."/>
            <person name="Scully C."/>
            <person name="Dijksterhuis J."/>
            <person name="Roader J."/>
            <person name="Houbraken J."/>
        </authorList>
    </citation>
    <scope>NUCLEOTIDE SEQUENCE</scope>
    <source>
        <strain evidence="2">M34</strain>
    </source>
</reference>
<sequence length="160" mass="17862">MSQQGEPKNKVPWKIGMVNPAKMIISFVLGVALAAGHHCYYSRLEGRKVNQVFGSQWTADAVHHSQEWKLRFGMVLSFLAQAFLIAAVSIAYDQHVWTRAEKEFITISGFGCDVLGNQQSLGSLQLALSLTCEYCSDYGYYSLVDTALDALDFCNVDRWA</sequence>
<organism evidence="2 3">
    <name type="scientific">Cadophora malorum</name>
    <dbReference type="NCBI Taxonomy" id="108018"/>
    <lineage>
        <taxon>Eukaryota</taxon>
        <taxon>Fungi</taxon>
        <taxon>Dikarya</taxon>
        <taxon>Ascomycota</taxon>
        <taxon>Pezizomycotina</taxon>
        <taxon>Leotiomycetes</taxon>
        <taxon>Helotiales</taxon>
        <taxon>Ploettnerulaceae</taxon>
        <taxon>Cadophora</taxon>
    </lineage>
</organism>
<evidence type="ECO:0000313" key="3">
    <source>
        <dbReference type="Proteomes" id="UP000664132"/>
    </source>
</evidence>
<name>A0A8H7WGU7_9HELO</name>
<feature type="transmembrane region" description="Helical" evidence="1">
    <location>
        <begin position="20"/>
        <end position="41"/>
    </location>
</feature>
<comment type="caution">
    <text evidence="2">The sequence shown here is derived from an EMBL/GenBank/DDBJ whole genome shotgun (WGS) entry which is preliminary data.</text>
</comment>
<accession>A0A8H7WGU7</accession>
<dbReference type="Proteomes" id="UP000664132">
    <property type="component" value="Unassembled WGS sequence"/>
</dbReference>
<dbReference type="EMBL" id="JAFJYH010000019">
    <property type="protein sequence ID" value="KAG4424555.1"/>
    <property type="molecule type" value="Genomic_DNA"/>
</dbReference>